<organism evidence="3">
    <name type="scientific">Grosmannia clavigera (strain kw1407 / UAMH 11150)</name>
    <name type="common">Blue stain fungus</name>
    <name type="synonym">Graphiocladiella clavigera</name>
    <dbReference type="NCBI Taxonomy" id="655863"/>
    <lineage>
        <taxon>Eukaryota</taxon>
        <taxon>Fungi</taxon>
        <taxon>Dikarya</taxon>
        <taxon>Ascomycota</taxon>
        <taxon>Pezizomycotina</taxon>
        <taxon>Sordariomycetes</taxon>
        <taxon>Sordariomycetidae</taxon>
        <taxon>Ophiostomatales</taxon>
        <taxon>Ophiostomataceae</taxon>
        <taxon>Leptographium</taxon>
    </lineage>
</organism>
<dbReference type="PANTHER" id="PTHR43464">
    <property type="entry name" value="METHYLTRANSFERASE"/>
    <property type="match status" value="1"/>
</dbReference>
<dbReference type="EMBL" id="GL629765">
    <property type="protein sequence ID" value="EFX04700.1"/>
    <property type="molecule type" value="Genomic_DNA"/>
</dbReference>
<dbReference type="GO" id="GO:0010420">
    <property type="term" value="F:polyprenyldihydroxybenzoate methyltransferase activity"/>
    <property type="evidence" value="ECO:0007669"/>
    <property type="project" value="TreeGrafter"/>
</dbReference>
<dbReference type="InterPro" id="IPR029063">
    <property type="entry name" value="SAM-dependent_MTases_sf"/>
</dbReference>
<feature type="domain" description="Methyltransferase" evidence="1">
    <location>
        <begin position="50"/>
        <end position="147"/>
    </location>
</feature>
<dbReference type="Proteomes" id="UP000007796">
    <property type="component" value="Unassembled WGS sequence"/>
</dbReference>
<dbReference type="InterPro" id="IPR041698">
    <property type="entry name" value="Methyltransf_25"/>
</dbReference>
<accession>F0XCV6</accession>
<gene>
    <name evidence="2" type="ORF">CMQ_1628</name>
</gene>
<evidence type="ECO:0000313" key="2">
    <source>
        <dbReference type="EMBL" id="EFX04700.1"/>
    </source>
</evidence>
<keyword evidence="2" id="KW-0489">Methyltransferase</keyword>
<proteinExistence type="predicted"/>
<sequence>MMTVQPQMSTVEVFDSVGPAYEDAFHGLSTQAASLRWLLAQLPAAGGARVVDVGCGTGRPVVSTLADAGHDVLGIDISPAMLEAARERVPRGRFELIDARDYVRREETSRTGTLHAVTIYFSLIAGVSQQDIRALLAGFGRLLRPGGSLVFATVPLPVENKAIRWMGRPVTVSSLAPEDALASVRAAGLRVVHHEQTTFWPRSAEAGICRPEDVWEEPHLFVYAKKPE</sequence>
<dbReference type="SUPFAM" id="SSF53335">
    <property type="entry name" value="S-adenosyl-L-methionine-dependent methyltransferases"/>
    <property type="match status" value="1"/>
</dbReference>
<dbReference type="GeneID" id="25974527"/>
<dbReference type="AlphaFoldDB" id="F0XCV6"/>
<dbReference type="OrthoDB" id="10004862at2759"/>
<dbReference type="Gene3D" id="3.40.50.150">
    <property type="entry name" value="Vaccinia Virus protein VP39"/>
    <property type="match status" value="1"/>
</dbReference>
<evidence type="ECO:0000259" key="1">
    <source>
        <dbReference type="Pfam" id="PF13649"/>
    </source>
</evidence>
<keyword evidence="2" id="KW-0808">Transferase</keyword>
<dbReference type="PANTHER" id="PTHR43464:SF89">
    <property type="entry name" value="METHYLTRANSFERASE"/>
    <property type="match status" value="1"/>
</dbReference>
<reference evidence="2 3" key="1">
    <citation type="journal article" date="2011" name="Proc. Natl. Acad. Sci. U.S.A.">
        <title>Genome and transcriptome analyses of the mountain pine beetle-fungal symbiont Grosmannia clavigera, a lodgepole pine pathogen.</title>
        <authorList>
            <person name="DiGuistini S."/>
            <person name="Wang Y."/>
            <person name="Liao N.Y."/>
            <person name="Taylor G."/>
            <person name="Tanguay P."/>
            <person name="Feau N."/>
            <person name="Henrissat B."/>
            <person name="Chan S.K."/>
            <person name="Hesse-Orce U."/>
            <person name="Alamouti S.M."/>
            <person name="Tsui C.K.M."/>
            <person name="Docking R.T."/>
            <person name="Levasseur A."/>
            <person name="Haridas S."/>
            <person name="Robertson G."/>
            <person name="Birol I."/>
            <person name="Holt R.A."/>
            <person name="Marra M.A."/>
            <person name="Hamelin R.C."/>
            <person name="Hirst M."/>
            <person name="Jones S.J.M."/>
            <person name="Bohlmann J."/>
            <person name="Breuil C."/>
        </authorList>
    </citation>
    <scope>NUCLEOTIDE SEQUENCE [LARGE SCALE GENOMIC DNA]</scope>
    <source>
        <strain evidence="3">kw1407 / UAMH 11150</strain>
    </source>
</reference>
<dbReference type="InParanoid" id="F0XCV6"/>
<dbReference type="Pfam" id="PF13649">
    <property type="entry name" value="Methyltransf_25"/>
    <property type="match status" value="1"/>
</dbReference>
<dbReference type="HOGENOM" id="CLU_060397_0_1_1"/>
<dbReference type="STRING" id="655863.F0XCV6"/>
<evidence type="ECO:0000313" key="3">
    <source>
        <dbReference type="Proteomes" id="UP000007796"/>
    </source>
</evidence>
<dbReference type="CDD" id="cd02440">
    <property type="entry name" value="AdoMet_MTases"/>
    <property type="match status" value="1"/>
</dbReference>
<keyword evidence="3" id="KW-1185">Reference proteome</keyword>
<dbReference type="RefSeq" id="XP_014174182.1">
    <property type="nucleotide sequence ID" value="XM_014318707.1"/>
</dbReference>
<dbReference type="eggNOG" id="ENOG502SPNS">
    <property type="taxonomic scope" value="Eukaryota"/>
</dbReference>
<dbReference type="GO" id="GO:0032259">
    <property type="term" value="P:methylation"/>
    <property type="evidence" value="ECO:0007669"/>
    <property type="project" value="UniProtKB-KW"/>
</dbReference>
<protein>
    <submittedName>
        <fullName evidence="2">Methyltransferase type 12</fullName>
    </submittedName>
</protein>
<name>F0XCV6_GROCL</name>